<name>A0A5B7HQX1_PORTR</name>
<dbReference type="AlphaFoldDB" id="A0A5B7HQX1"/>
<organism evidence="1 2">
    <name type="scientific">Portunus trituberculatus</name>
    <name type="common">Swimming crab</name>
    <name type="synonym">Neptunus trituberculatus</name>
    <dbReference type="NCBI Taxonomy" id="210409"/>
    <lineage>
        <taxon>Eukaryota</taxon>
        <taxon>Metazoa</taxon>
        <taxon>Ecdysozoa</taxon>
        <taxon>Arthropoda</taxon>
        <taxon>Crustacea</taxon>
        <taxon>Multicrustacea</taxon>
        <taxon>Malacostraca</taxon>
        <taxon>Eumalacostraca</taxon>
        <taxon>Eucarida</taxon>
        <taxon>Decapoda</taxon>
        <taxon>Pleocyemata</taxon>
        <taxon>Brachyura</taxon>
        <taxon>Eubrachyura</taxon>
        <taxon>Portunoidea</taxon>
        <taxon>Portunidae</taxon>
        <taxon>Portuninae</taxon>
        <taxon>Portunus</taxon>
    </lineage>
</organism>
<keyword evidence="2" id="KW-1185">Reference proteome</keyword>
<accession>A0A5B7HQX1</accession>
<gene>
    <name evidence="1" type="ORF">E2C01_066833</name>
</gene>
<dbReference type="Proteomes" id="UP000324222">
    <property type="component" value="Unassembled WGS sequence"/>
</dbReference>
<evidence type="ECO:0000313" key="1">
    <source>
        <dbReference type="EMBL" id="MPC72523.1"/>
    </source>
</evidence>
<protein>
    <submittedName>
        <fullName evidence="1">Uncharacterized protein</fullName>
    </submittedName>
</protein>
<sequence>MTKVLTVPIATIMAKAAWMREAMFARHYNKDILWDTDPFQEVVLGSVVFCTPVYMMWHLTGLDGYSTHMILKSHVTATSSRQQITCLLDGTIHMRHTTLRHTVSCYADTTPVGRRYRLLIRRYCFCYL</sequence>
<reference evidence="1 2" key="1">
    <citation type="submission" date="2019-05" db="EMBL/GenBank/DDBJ databases">
        <title>Another draft genome of Portunus trituberculatus and its Hox gene families provides insights of decapod evolution.</title>
        <authorList>
            <person name="Jeong J.-H."/>
            <person name="Song I."/>
            <person name="Kim S."/>
            <person name="Choi T."/>
            <person name="Kim D."/>
            <person name="Ryu S."/>
            <person name="Kim W."/>
        </authorList>
    </citation>
    <scope>NUCLEOTIDE SEQUENCE [LARGE SCALE GENOMIC DNA]</scope>
    <source>
        <tissue evidence="1">Muscle</tissue>
    </source>
</reference>
<comment type="caution">
    <text evidence="1">The sequence shown here is derived from an EMBL/GenBank/DDBJ whole genome shotgun (WGS) entry which is preliminary data.</text>
</comment>
<dbReference type="EMBL" id="VSRR010034886">
    <property type="protein sequence ID" value="MPC72523.1"/>
    <property type="molecule type" value="Genomic_DNA"/>
</dbReference>
<proteinExistence type="predicted"/>
<evidence type="ECO:0000313" key="2">
    <source>
        <dbReference type="Proteomes" id="UP000324222"/>
    </source>
</evidence>